<dbReference type="InterPro" id="IPR046740">
    <property type="entry name" value="DUF6790"/>
</dbReference>
<feature type="transmembrane region" description="Helical" evidence="1">
    <location>
        <begin position="135"/>
        <end position="151"/>
    </location>
</feature>
<keyword evidence="1" id="KW-0812">Transmembrane</keyword>
<sequence length="163" mass="17353">MSAFWPLFAQQALHYRTFTLIVIGLVLGALALLITKRARHDLRVAQVLLRWFLLCAVGVGFLGVSLQHLLPHAAPDPAGFQIGLAAAGFAAVGVASAWGGIGMRLAALLGPTVWIVGALLGTPAGAVSVFRPGDLLLPVVGFALLVWQFRAQRHRSVFARSRL</sequence>
<feature type="transmembrane region" description="Helical" evidence="1">
    <location>
        <begin position="105"/>
        <end position="129"/>
    </location>
</feature>
<evidence type="ECO:0000313" key="3">
    <source>
        <dbReference type="Proteomes" id="UP000664800"/>
    </source>
</evidence>
<dbReference type="Pfam" id="PF20589">
    <property type="entry name" value="DUF6790"/>
    <property type="match status" value="1"/>
</dbReference>
<feature type="transmembrane region" description="Helical" evidence="1">
    <location>
        <begin position="12"/>
        <end position="35"/>
    </location>
</feature>
<dbReference type="Proteomes" id="UP000664800">
    <property type="component" value="Unassembled WGS sequence"/>
</dbReference>
<keyword evidence="1" id="KW-1133">Transmembrane helix</keyword>
<evidence type="ECO:0000313" key="2">
    <source>
        <dbReference type="EMBL" id="MBN8745775.1"/>
    </source>
</evidence>
<reference evidence="2" key="1">
    <citation type="submission" date="2021-02" db="EMBL/GenBank/DDBJ databases">
        <title>Thiocyanate and organic carbon inputs drive convergent selection for specific autotrophic Afipia and Thiobacillus strains within complex microbiomes.</title>
        <authorList>
            <person name="Huddy R.J."/>
            <person name="Sachdeva R."/>
            <person name="Kadzinga F."/>
            <person name="Kantor R.S."/>
            <person name="Harrison S.T.L."/>
            <person name="Banfield J.F."/>
        </authorList>
    </citation>
    <scope>NUCLEOTIDE SEQUENCE</scope>
    <source>
        <strain evidence="2">SCN18_13_7_16_R3_B_64_19</strain>
    </source>
</reference>
<dbReference type="AlphaFoldDB" id="A0A8I1SVK8"/>
<dbReference type="EMBL" id="JAFKMR010000042">
    <property type="protein sequence ID" value="MBN8745775.1"/>
    <property type="molecule type" value="Genomic_DNA"/>
</dbReference>
<gene>
    <name evidence="2" type="ORF">J0I24_16005</name>
</gene>
<organism evidence="2 3">
    <name type="scientific">Thiomonas arsenitoxydans (strain DSM 22701 / CIP 110005 / 3As)</name>
    <dbReference type="NCBI Taxonomy" id="426114"/>
    <lineage>
        <taxon>Bacteria</taxon>
        <taxon>Pseudomonadati</taxon>
        <taxon>Pseudomonadota</taxon>
        <taxon>Betaproteobacteria</taxon>
        <taxon>Burkholderiales</taxon>
        <taxon>Thiomonas</taxon>
    </lineage>
</organism>
<dbReference type="RefSeq" id="WP_276733012.1">
    <property type="nucleotide sequence ID" value="NZ_JAFKMR010000042.1"/>
</dbReference>
<evidence type="ECO:0000256" key="1">
    <source>
        <dbReference type="SAM" id="Phobius"/>
    </source>
</evidence>
<protein>
    <submittedName>
        <fullName evidence="2">MFS transporter permease</fullName>
    </submittedName>
</protein>
<comment type="caution">
    <text evidence="2">The sequence shown here is derived from an EMBL/GenBank/DDBJ whole genome shotgun (WGS) entry which is preliminary data.</text>
</comment>
<keyword evidence="1" id="KW-0472">Membrane</keyword>
<accession>A0A8I1SVK8</accession>
<name>A0A8I1SVK8_THIA3</name>
<proteinExistence type="predicted"/>
<feature type="transmembrane region" description="Helical" evidence="1">
    <location>
        <begin position="78"/>
        <end position="98"/>
    </location>
</feature>
<feature type="transmembrane region" description="Helical" evidence="1">
    <location>
        <begin position="47"/>
        <end position="66"/>
    </location>
</feature>